<keyword evidence="2" id="KW-1185">Reference proteome</keyword>
<accession>A0AA40CS49</accession>
<dbReference type="SUPFAM" id="SSF55729">
    <property type="entry name" value="Acyl-CoA N-acyltransferases (Nat)"/>
    <property type="match status" value="1"/>
</dbReference>
<sequence>MASPPTFRIRDAVPSPSNTDALFIGAAFDSCIPHLATVGSASQWGSQPITSRPKFLESRIKSIADASEYLRTRSGDPVRVLIIEAELASGEYLPVGSMTLRGNYFSQYLLEQEHLDGVTKGQSGDWMFLETLVTSFEEATKPYRKGAGAALARWAKEWAEELGLGVMFYESQGFVKVAPFEATKEGEAPWPGMFLRMDLGKKE</sequence>
<proteinExistence type="predicted"/>
<evidence type="ECO:0000313" key="2">
    <source>
        <dbReference type="Proteomes" id="UP001174936"/>
    </source>
</evidence>
<dbReference type="Proteomes" id="UP001174936">
    <property type="component" value="Unassembled WGS sequence"/>
</dbReference>
<dbReference type="AlphaFoldDB" id="A0AA40CS49"/>
<comment type="caution">
    <text evidence="1">The sequence shown here is derived from an EMBL/GenBank/DDBJ whole genome shotgun (WGS) entry which is preliminary data.</text>
</comment>
<name>A0AA40CS49_9PEZI</name>
<gene>
    <name evidence="1" type="ORF">B0T16DRAFT_429699</name>
</gene>
<evidence type="ECO:0000313" key="1">
    <source>
        <dbReference type="EMBL" id="KAK0647149.1"/>
    </source>
</evidence>
<dbReference type="EMBL" id="JAULSV010000004">
    <property type="protein sequence ID" value="KAK0647149.1"/>
    <property type="molecule type" value="Genomic_DNA"/>
</dbReference>
<reference evidence="1" key="1">
    <citation type="submission" date="2023-06" db="EMBL/GenBank/DDBJ databases">
        <title>Genome-scale phylogeny and comparative genomics of the fungal order Sordariales.</title>
        <authorList>
            <consortium name="Lawrence Berkeley National Laboratory"/>
            <person name="Hensen N."/>
            <person name="Bonometti L."/>
            <person name="Westerberg I."/>
            <person name="Brannstrom I.O."/>
            <person name="Guillou S."/>
            <person name="Cros-Aarteil S."/>
            <person name="Calhoun S."/>
            <person name="Haridas S."/>
            <person name="Kuo A."/>
            <person name="Mondo S."/>
            <person name="Pangilinan J."/>
            <person name="Riley R."/>
            <person name="Labutti K."/>
            <person name="Andreopoulos B."/>
            <person name="Lipzen A."/>
            <person name="Chen C."/>
            <person name="Yanf M."/>
            <person name="Daum C."/>
            <person name="Ng V."/>
            <person name="Clum A."/>
            <person name="Steindorff A."/>
            <person name="Ohm R."/>
            <person name="Martin F."/>
            <person name="Silar P."/>
            <person name="Natvig D."/>
            <person name="Lalanne C."/>
            <person name="Gautier V."/>
            <person name="Ament-Velasquez S.L."/>
            <person name="Kruys A."/>
            <person name="Hutchinson M.I."/>
            <person name="Powell A.J."/>
            <person name="Barry K."/>
            <person name="Miller A.N."/>
            <person name="Grigoriev I.V."/>
            <person name="Debuchy R."/>
            <person name="Gladieux P."/>
            <person name="Thoren M.H."/>
            <person name="Johannesson H."/>
        </authorList>
    </citation>
    <scope>NUCLEOTIDE SEQUENCE</scope>
    <source>
        <strain evidence="1">SMH2532-1</strain>
    </source>
</reference>
<dbReference type="InterPro" id="IPR016181">
    <property type="entry name" value="Acyl_CoA_acyltransferase"/>
</dbReference>
<protein>
    <recommendedName>
        <fullName evidence="3">N-acetyltransferase domain-containing protein</fullName>
    </recommendedName>
</protein>
<organism evidence="1 2">
    <name type="scientific">Cercophora newfieldiana</name>
    <dbReference type="NCBI Taxonomy" id="92897"/>
    <lineage>
        <taxon>Eukaryota</taxon>
        <taxon>Fungi</taxon>
        <taxon>Dikarya</taxon>
        <taxon>Ascomycota</taxon>
        <taxon>Pezizomycotina</taxon>
        <taxon>Sordariomycetes</taxon>
        <taxon>Sordariomycetidae</taxon>
        <taxon>Sordariales</taxon>
        <taxon>Lasiosphaeriaceae</taxon>
        <taxon>Cercophora</taxon>
    </lineage>
</organism>
<evidence type="ECO:0008006" key="3">
    <source>
        <dbReference type="Google" id="ProtNLM"/>
    </source>
</evidence>